<evidence type="ECO:0000313" key="3">
    <source>
        <dbReference type="EMBL" id="GAA0948758.1"/>
    </source>
</evidence>
<feature type="transmembrane region" description="Helical" evidence="2">
    <location>
        <begin position="67"/>
        <end position="89"/>
    </location>
</feature>
<organism evidence="3 4">
    <name type="scientific">Kribbella koreensis</name>
    <dbReference type="NCBI Taxonomy" id="57909"/>
    <lineage>
        <taxon>Bacteria</taxon>
        <taxon>Bacillati</taxon>
        <taxon>Actinomycetota</taxon>
        <taxon>Actinomycetes</taxon>
        <taxon>Propionibacteriales</taxon>
        <taxon>Kribbellaceae</taxon>
        <taxon>Kribbella</taxon>
    </lineage>
</organism>
<accession>A0ABN1QY83</accession>
<sequence>MDEDSLTEQANLTEADAERVRQEVESAAADPAAQEEWIRQSNLVYGGLAAAGLVVVQPFLTEDPLDLAATVCVVAFAVSIPLLAALLVLNRQESFRRRTSTSALVGVAKAVAQGSAFVGLTAAFWHISLGAGIVFLVMGFVAVGVHSSGYVQLEYDSRFRSRFRRMSDRGTAVRGDGAGATVAPRGDDSD</sequence>
<name>A0ABN1QY83_9ACTN</name>
<feature type="region of interest" description="Disordered" evidence="1">
    <location>
        <begin position="1"/>
        <end position="20"/>
    </location>
</feature>
<keyword evidence="2" id="KW-1133">Transmembrane helix</keyword>
<feature type="transmembrane region" description="Helical" evidence="2">
    <location>
        <begin position="101"/>
        <end position="127"/>
    </location>
</feature>
<dbReference type="Proteomes" id="UP001500542">
    <property type="component" value="Unassembled WGS sequence"/>
</dbReference>
<proteinExistence type="predicted"/>
<keyword evidence="2" id="KW-0812">Transmembrane</keyword>
<keyword evidence="4" id="KW-1185">Reference proteome</keyword>
<dbReference type="RefSeq" id="WP_343973839.1">
    <property type="nucleotide sequence ID" value="NZ_BAAAHK010000011.1"/>
</dbReference>
<feature type="transmembrane region" description="Helical" evidence="2">
    <location>
        <begin position="133"/>
        <end position="153"/>
    </location>
</feature>
<feature type="region of interest" description="Disordered" evidence="1">
    <location>
        <begin position="170"/>
        <end position="190"/>
    </location>
</feature>
<comment type="caution">
    <text evidence="3">The sequence shown here is derived from an EMBL/GenBank/DDBJ whole genome shotgun (WGS) entry which is preliminary data.</text>
</comment>
<dbReference type="EMBL" id="BAAAHK010000011">
    <property type="protein sequence ID" value="GAA0948758.1"/>
    <property type="molecule type" value="Genomic_DNA"/>
</dbReference>
<evidence type="ECO:0000256" key="2">
    <source>
        <dbReference type="SAM" id="Phobius"/>
    </source>
</evidence>
<keyword evidence="2" id="KW-0472">Membrane</keyword>
<reference evidence="3 4" key="1">
    <citation type="journal article" date="2019" name="Int. J. Syst. Evol. Microbiol.">
        <title>The Global Catalogue of Microorganisms (GCM) 10K type strain sequencing project: providing services to taxonomists for standard genome sequencing and annotation.</title>
        <authorList>
            <consortium name="The Broad Institute Genomics Platform"/>
            <consortium name="The Broad Institute Genome Sequencing Center for Infectious Disease"/>
            <person name="Wu L."/>
            <person name="Ma J."/>
        </authorList>
    </citation>
    <scope>NUCLEOTIDE SEQUENCE [LARGE SCALE GENOMIC DNA]</scope>
    <source>
        <strain evidence="3 4">JCM 10977</strain>
    </source>
</reference>
<feature type="transmembrane region" description="Helical" evidence="2">
    <location>
        <begin position="43"/>
        <end position="61"/>
    </location>
</feature>
<protein>
    <submittedName>
        <fullName evidence="3">Uncharacterized protein</fullName>
    </submittedName>
</protein>
<evidence type="ECO:0000313" key="4">
    <source>
        <dbReference type="Proteomes" id="UP001500542"/>
    </source>
</evidence>
<evidence type="ECO:0000256" key="1">
    <source>
        <dbReference type="SAM" id="MobiDB-lite"/>
    </source>
</evidence>
<gene>
    <name evidence="3" type="ORF">GCM10009554_46720</name>
</gene>